<dbReference type="Proteomes" id="UP000008141">
    <property type="component" value="Unassembled WGS sequence"/>
</dbReference>
<dbReference type="PRINTS" id="PR00926">
    <property type="entry name" value="MITOCARRIER"/>
</dbReference>
<dbReference type="Gene3D" id="1.50.40.10">
    <property type="entry name" value="Mitochondrial carrier domain"/>
    <property type="match status" value="1"/>
</dbReference>
<dbReference type="InterPro" id="IPR002067">
    <property type="entry name" value="MCP"/>
</dbReference>
<dbReference type="RefSeq" id="XP_005850749.1">
    <property type="nucleotide sequence ID" value="XM_005850687.1"/>
</dbReference>
<dbReference type="KEGG" id="cvr:CHLNCDRAFT_11132"/>
<keyword evidence="2 7" id="KW-0813">Transport</keyword>
<evidence type="ECO:0000256" key="1">
    <source>
        <dbReference type="ARBA" id="ARBA00004141"/>
    </source>
</evidence>
<keyword evidence="4" id="KW-0677">Repeat</keyword>
<feature type="repeat" description="Solcar" evidence="6">
    <location>
        <begin position="1"/>
        <end position="82"/>
    </location>
</feature>
<dbReference type="GO" id="GO:0055085">
    <property type="term" value="P:transmembrane transport"/>
    <property type="evidence" value="ECO:0007669"/>
    <property type="project" value="InterPro"/>
</dbReference>
<dbReference type="EMBL" id="GL433837">
    <property type="protein sequence ID" value="EFN58647.1"/>
    <property type="molecule type" value="Genomic_DNA"/>
</dbReference>
<evidence type="ECO:0000256" key="5">
    <source>
        <dbReference type="ARBA" id="ARBA00023136"/>
    </source>
</evidence>
<comment type="subcellular location">
    <subcellularLocation>
        <location evidence="1">Membrane</location>
        <topology evidence="1">Multi-pass membrane protein</topology>
    </subcellularLocation>
</comment>
<feature type="repeat" description="Solcar" evidence="6">
    <location>
        <begin position="205"/>
        <end position="267"/>
    </location>
</feature>
<proteinExistence type="inferred from homology"/>
<protein>
    <recommendedName>
        <fullName evidence="10">ADP,ATP carrier protein</fullName>
    </recommendedName>
</protein>
<evidence type="ECO:0000313" key="9">
    <source>
        <dbReference type="Proteomes" id="UP000008141"/>
    </source>
</evidence>
<evidence type="ECO:0000256" key="6">
    <source>
        <dbReference type="PROSITE-ProRule" id="PRU00282"/>
    </source>
</evidence>
<dbReference type="GO" id="GO:0016020">
    <property type="term" value="C:membrane"/>
    <property type="evidence" value="ECO:0007669"/>
    <property type="project" value="UniProtKB-SubCell"/>
</dbReference>
<feature type="non-terminal residue" evidence="8">
    <location>
        <position position="1"/>
    </location>
</feature>
<sequence>QQFLAGGVAGAVSKTLVAPMERVSTLLMTPTAHQRFSVAQAAQHAWRDGGLGGLYRGHAATLIKIFPASAIQFAVFNGLKDRILAARQRRQGQAAAAAAAAAASTTSQQQQPQDLANHERLAAGAAAGAAAACCCYPLESTRTAMSCAGGVRGSLVQVARAVVASHGLPGLYRGFRASLLGDVLGNALGFTAYEVGAPRGGGVPAPPHVRGLIGACSAACVLTLTMPLEVVRRRLQVQGLAGRPVLYRGTLDCLRQVLRKEGVAGFY</sequence>
<evidence type="ECO:0000313" key="8">
    <source>
        <dbReference type="EMBL" id="EFN58647.1"/>
    </source>
</evidence>
<dbReference type="AlphaFoldDB" id="E1Z6G7"/>
<dbReference type="InParanoid" id="E1Z6G7"/>
<name>E1Z6G7_CHLVA</name>
<dbReference type="GeneID" id="17358122"/>
<dbReference type="SUPFAM" id="SSF103506">
    <property type="entry name" value="Mitochondrial carrier"/>
    <property type="match status" value="1"/>
</dbReference>
<reference evidence="8 9" key="1">
    <citation type="journal article" date="2010" name="Plant Cell">
        <title>The Chlorella variabilis NC64A genome reveals adaptation to photosymbiosis, coevolution with viruses, and cryptic sex.</title>
        <authorList>
            <person name="Blanc G."/>
            <person name="Duncan G."/>
            <person name="Agarkova I."/>
            <person name="Borodovsky M."/>
            <person name="Gurnon J."/>
            <person name="Kuo A."/>
            <person name="Lindquist E."/>
            <person name="Lucas S."/>
            <person name="Pangilinan J."/>
            <person name="Polle J."/>
            <person name="Salamov A."/>
            <person name="Terry A."/>
            <person name="Yamada T."/>
            <person name="Dunigan D.D."/>
            <person name="Grigoriev I.V."/>
            <person name="Claverie J.M."/>
            <person name="Van Etten J.L."/>
        </authorList>
    </citation>
    <scope>NUCLEOTIDE SEQUENCE [LARGE SCALE GENOMIC DNA]</scope>
    <source>
        <strain evidence="8 9">NC64A</strain>
    </source>
</reference>
<dbReference type="PROSITE" id="PS50920">
    <property type="entry name" value="SOLCAR"/>
    <property type="match status" value="3"/>
</dbReference>
<dbReference type="Pfam" id="PF00153">
    <property type="entry name" value="Mito_carr"/>
    <property type="match status" value="3"/>
</dbReference>
<accession>E1Z6G7</accession>
<evidence type="ECO:0000256" key="7">
    <source>
        <dbReference type="RuleBase" id="RU000488"/>
    </source>
</evidence>
<dbReference type="InterPro" id="IPR023395">
    <property type="entry name" value="MCP_dom_sf"/>
</dbReference>
<dbReference type="OrthoDB" id="270584at2759"/>
<gene>
    <name evidence="8" type="ORF">CHLNCDRAFT_11132</name>
</gene>
<evidence type="ECO:0000256" key="2">
    <source>
        <dbReference type="ARBA" id="ARBA00022448"/>
    </source>
</evidence>
<comment type="similarity">
    <text evidence="7">Belongs to the mitochondrial carrier (TC 2.A.29) family.</text>
</comment>
<feature type="repeat" description="Solcar" evidence="6">
    <location>
        <begin position="115"/>
        <end position="199"/>
    </location>
</feature>
<evidence type="ECO:0000256" key="3">
    <source>
        <dbReference type="ARBA" id="ARBA00022692"/>
    </source>
</evidence>
<evidence type="ECO:0008006" key="10">
    <source>
        <dbReference type="Google" id="ProtNLM"/>
    </source>
</evidence>
<feature type="non-terminal residue" evidence="8">
    <location>
        <position position="267"/>
    </location>
</feature>
<dbReference type="eggNOG" id="KOG0749">
    <property type="taxonomic scope" value="Eukaryota"/>
</dbReference>
<organism evidence="9">
    <name type="scientific">Chlorella variabilis</name>
    <name type="common">Green alga</name>
    <dbReference type="NCBI Taxonomy" id="554065"/>
    <lineage>
        <taxon>Eukaryota</taxon>
        <taxon>Viridiplantae</taxon>
        <taxon>Chlorophyta</taxon>
        <taxon>core chlorophytes</taxon>
        <taxon>Trebouxiophyceae</taxon>
        <taxon>Chlorellales</taxon>
        <taxon>Chlorellaceae</taxon>
        <taxon>Chlorella clade</taxon>
        <taxon>Chlorella</taxon>
    </lineage>
</organism>
<dbReference type="InterPro" id="IPR018108">
    <property type="entry name" value="MCP_transmembrane"/>
</dbReference>
<dbReference type="PANTHER" id="PTHR24089">
    <property type="entry name" value="SOLUTE CARRIER FAMILY 25"/>
    <property type="match status" value="1"/>
</dbReference>
<keyword evidence="3 6" id="KW-0812">Transmembrane</keyword>
<keyword evidence="5 6" id="KW-0472">Membrane</keyword>
<evidence type="ECO:0000256" key="4">
    <source>
        <dbReference type="ARBA" id="ARBA00022737"/>
    </source>
</evidence>
<keyword evidence="9" id="KW-1185">Reference proteome</keyword>
<dbReference type="OMA" id="MTRMRVQ"/>